<dbReference type="PANTHER" id="PTHR30572">
    <property type="entry name" value="MEMBRANE COMPONENT OF TRANSPORTER-RELATED"/>
    <property type="match status" value="1"/>
</dbReference>
<evidence type="ECO:0000256" key="7">
    <source>
        <dbReference type="SAM" id="Phobius"/>
    </source>
</evidence>
<dbReference type="InterPro" id="IPR003838">
    <property type="entry name" value="ABC3_permease_C"/>
</dbReference>
<reference evidence="11" key="1">
    <citation type="journal article" date="2019" name="Int. J. Syst. Evol. Microbiol.">
        <title>The Global Catalogue of Microorganisms (GCM) 10K type strain sequencing project: providing services to taxonomists for standard genome sequencing and annotation.</title>
        <authorList>
            <consortium name="The Broad Institute Genomics Platform"/>
            <consortium name="The Broad Institute Genome Sequencing Center for Infectious Disease"/>
            <person name="Wu L."/>
            <person name="Ma J."/>
        </authorList>
    </citation>
    <scope>NUCLEOTIDE SEQUENCE [LARGE SCALE GENOMIC DNA]</scope>
    <source>
        <strain evidence="11">CGMCC 4.5798</strain>
    </source>
</reference>
<dbReference type="Pfam" id="PF02687">
    <property type="entry name" value="FtsX"/>
    <property type="match status" value="2"/>
</dbReference>
<evidence type="ECO:0000256" key="4">
    <source>
        <dbReference type="ARBA" id="ARBA00022989"/>
    </source>
</evidence>
<feature type="transmembrane region" description="Helical" evidence="7">
    <location>
        <begin position="290"/>
        <end position="313"/>
    </location>
</feature>
<feature type="domain" description="MacB-like periplasmic core" evidence="9">
    <location>
        <begin position="440"/>
        <end position="595"/>
    </location>
</feature>
<dbReference type="PROSITE" id="PS51257">
    <property type="entry name" value="PROKAR_LIPOPROTEIN"/>
    <property type="match status" value="1"/>
</dbReference>
<evidence type="ECO:0000259" key="8">
    <source>
        <dbReference type="Pfam" id="PF02687"/>
    </source>
</evidence>
<accession>A0ABW0RWD0</accession>
<feature type="transmembrane region" description="Helical" evidence="7">
    <location>
        <begin position="669"/>
        <end position="688"/>
    </location>
</feature>
<comment type="caution">
    <text evidence="10">The sequence shown here is derived from an EMBL/GenBank/DDBJ whole genome shotgun (WGS) entry which is preliminary data.</text>
</comment>
<keyword evidence="2" id="KW-1003">Cell membrane</keyword>
<comment type="subcellular location">
    <subcellularLocation>
        <location evidence="1">Cell membrane</location>
        <topology evidence="1">Multi-pass membrane protein</topology>
    </subcellularLocation>
</comment>
<name>A0ABW0RWD0_9BURK</name>
<keyword evidence="11" id="KW-1185">Reference proteome</keyword>
<dbReference type="RefSeq" id="WP_379770322.1">
    <property type="nucleotide sequence ID" value="NZ_JBHSMZ010000006.1"/>
</dbReference>
<gene>
    <name evidence="10" type="ORF">ACFPO9_10525</name>
</gene>
<feature type="domain" description="ABC3 transporter permease C-terminal" evidence="8">
    <location>
        <begin position="295"/>
        <end position="408"/>
    </location>
</feature>
<evidence type="ECO:0000256" key="5">
    <source>
        <dbReference type="ARBA" id="ARBA00023136"/>
    </source>
</evidence>
<feature type="transmembrane region" description="Helical" evidence="7">
    <location>
        <begin position="754"/>
        <end position="774"/>
    </location>
</feature>
<evidence type="ECO:0000256" key="3">
    <source>
        <dbReference type="ARBA" id="ARBA00022692"/>
    </source>
</evidence>
<feature type="transmembrane region" description="Helical" evidence="7">
    <location>
        <begin position="381"/>
        <end position="406"/>
    </location>
</feature>
<keyword evidence="5 7" id="KW-0472">Membrane</keyword>
<dbReference type="PANTHER" id="PTHR30572:SF4">
    <property type="entry name" value="ABC TRANSPORTER PERMEASE YTRF"/>
    <property type="match status" value="1"/>
</dbReference>
<feature type="domain" description="ABC3 transporter permease C-terminal" evidence="8">
    <location>
        <begin position="672"/>
        <end position="785"/>
    </location>
</feature>
<protein>
    <submittedName>
        <fullName evidence="10">ABC transporter permease</fullName>
    </submittedName>
</protein>
<dbReference type="InterPro" id="IPR050250">
    <property type="entry name" value="Macrolide_Exporter_MacB"/>
</dbReference>
<evidence type="ECO:0000259" key="9">
    <source>
        <dbReference type="Pfam" id="PF12704"/>
    </source>
</evidence>
<feature type="transmembrane region" description="Helical" evidence="7">
    <location>
        <begin position="721"/>
        <end position="739"/>
    </location>
</feature>
<dbReference type="Pfam" id="PF12704">
    <property type="entry name" value="MacB_PCD"/>
    <property type="match status" value="2"/>
</dbReference>
<organism evidence="10 11">
    <name type="scientific">Massilia aerilata</name>
    <dbReference type="NCBI Taxonomy" id="453817"/>
    <lineage>
        <taxon>Bacteria</taxon>
        <taxon>Pseudomonadati</taxon>
        <taxon>Pseudomonadota</taxon>
        <taxon>Betaproteobacteria</taxon>
        <taxon>Burkholderiales</taxon>
        <taxon>Oxalobacteraceae</taxon>
        <taxon>Telluria group</taxon>
        <taxon>Massilia</taxon>
    </lineage>
</organism>
<comment type="similarity">
    <text evidence="6">Belongs to the ABC-4 integral membrane protein family.</text>
</comment>
<keyword evidence="4 7" id="KW-1133">Transmembrane helix</keyword>
<evidence type="ECO:0000313" key="11">
    <source>
        <dbReference type="Proteomes" id="UP001596086"/>
    </source>
</evidence>
<feature type="transmembrane region" description="Helical" evidence="7">
    <location>
        <begin position="427"/>
        <end position="451"/>
    </location>
</feature>
<sequence length="792" mass="83055">MKLRNMRLAWRLLAREPVYSAVAVLGLAVALAACFLLFGLVRYAWTYNDAIAGADGIYVVKERRNLFPRASWGPSGPAPLAGRAVAAGLASAATSARSQQVGARVQERFVQLKVSVVDANYLNFFGLRAIAGDADAALARPDALVLGRGEAERLFGTLDALGKVLTIAGKPFVVRAIVDELPANTSPAFGALLGKGGHSWDPAPKSTQDAWSRRESLYLRPAPGVTAAQLQAALENTVAAERDASLPASLKEGRPKPLTNIGVTPLSNIYFDEDLAAGGSAAGNGNPAAIGGLALLGLLILVLAATNYVNLAAVRTAARRREIAVRKTLGISGAGLAGQFAAEALLVGAGSTLLGALLAWLSMPLFSELVAVPLAAAFGPGAWALMAAIGIGTGLLSGLYPAWLAARVPASAALGGRDGETLEGMRLRRILTVAQFAAAIGLVAASLSVWWQAHYASQADPGFDPASQLVLQLPGQRGERLGAAAHAFQAELARLPVVEGVTAMSEAVGHDDVTITLGVRMRDGSTVPIEGKEVGANFFQVFGLHPLAGRLFSREGEEGVVLNARAAYALGFATPEAAVGQIVDKDKRVVGIAPDLRFTTLREKPGPIMYLQNEGGGVLTVRVHGPLPEARAALEALWMRHFPNDAPNVESAAGVFAANYADDLRQARLLALASVVATALACFGIYVLSSYTIRRRAREFVLRKLHGATPRHIGLLVAREWLALLAAGALLALAPAWLWTERYLAGFVERAPMGWWPLVLACLGVGAVALAGCVRQAVAAMRMPPALALRDQ</sequence>
<feature type="transmembrane region" description="Helical" evidence="7">
    <location>
        <begin position="21"/>
        <end position="45"/>
    </location>
</feature>
<dbReference type="InterPro" id="IPR025857">
    <property type="entry name" value="MacB_PCD"/>
</dbReference>
<feature type="domain" description="MacB-like periplasmic core" evidence="9">
    <location>
        <begin position="20"/>
        <end position="236"/>
    </location>
</feature>
<feature type="transmembrane region" description="Helical" evidence="7">
    <location>
        <begin position="334"/>
        <end position="361"/>
    </location>
</feature>
<evidence type="ECO:0000256" key="6">
    <source>
        <dbReference type="ARBA" id="ARBA00038076"/>
    </source>
</evidence>
<dbReference type="Proteomes" id="UP001596086">
    <property type="component" value="Unassembled WGS sequence"/>
</dbReference>
<evidence type="ECO:0000256" key="2">
    <source>
        <dbReference type="ARBA" id="ARBA00022475"/>
    </source>
</evidence>
<dbReference type="EMBL" id="JBHSMZ010000006">
    <property type="protein sequence ID" value="MFC5548951.1"/>
    <property type="molecule type" value="Genomic_DNA"/>
</dbReference>
<keyword evidence="3 7" id="KW-0812">Transmembrane</keyword>
<evidence type="ECO:0000313" key="10">
    <source>
        <dbReference type="EMBL" id="MFC5548951.1"/>
    </source>
</evidence>
<evidence type="ECO:0000256" key="1">
    <source>
        <dbReference type="ARBA" id="ARBA00004651"/>
    </source>
</evidence>
<proteinExistence type="inferred from homology"/>